<keyword evidence="13 14" id="KW-0456">Lyase</keyword>
<dbReference type="Pfam" id="PF00925">
    <property type="entry name" value="GTP_cyclohydro2"/>
    <property type="match status" value="1"/>
</dbReference>
<evidence type="ECO:0000256" key="7">
    <source>
        <dbReference type="ARBA" id="ARBA00012153"/>
    </source>
</evidence>
<dbReference type="NCBIfam" id="NF010626">
    <property type="entry name" value="PRK14019.1"/>
    <property type="match status" value="1"/>
</dbReference>
<keyword evidence="9 14" id="KW-0686">Riboflavin biosynthesis</keyword>
<organism evidence="16 17">
    <name type="scientific">Candidatus Pandoraea novymonadis</name>
    <dbReference type="NCBI Taxonomy" id="1808959"/>
    <lineage>
        <taxon>Bacteria</taxon>
        <taxon>Pseudomonadati</taxon>
        <taxon>Pseudomonadota</taxon>
        <taxon>Betaproteobacteria</taxon>
        <taxon>Burkholderiales</taxon>
        <taxon>Burkholderiaceae</taxon>
        <taxon>Pandoraea</taxon>
    </lineage>
</organism>
<dbReference type="PANTHER" id="PTHR21327:SF34">
    <property type="entry name" value="3,4-DIHYDROXY-2-BUTANONE 4-PHOSPHATE SYNTHASE"/>
    <property type="match status" value="1"/>
</dbReference>
<comment type="similarity">
    <text evidence="6">In the C-terminal section; belongs to the GTP cyclohydrolase II family.</text>
</comment>
<comment type="caution">
    <text evidence="16">The sequence shown here is derived from an EMBL/GenBank/DDBJ whole genome shotgun (WGS) entry which is preliminary data.</text>
</comment>
<name>A0ABX5FER5_9BURK</name>
<dbReference type="NCBIfam" id="TIGR00506">
    <property type="entry name" value="ribB"/>
    <property type="match status" value="1"/>
</dbReference>
<evidence type="ECO:0000256" key="5">
    <source>
        <dbReference type="ARBA" id="ARBA00005520"/>
    </source>
</evidence>
<keyword evidence="11 14" id="KW-0460">Magnesium</keyword>
<evidence type="ECO:0000313" key="17">
    <source>
        <dbReference type="Proteomes" id="UP000242660"/>
    </source>
</evidence>
<feature type="binding site" evidence="14">
    <location>
        <position position="35"/>
    </location>
    <ligand>
        <name>D-ribulose 5-phosphate</name>
        <dbReference type="ChEBI" id="CHEBI:58121"/>
    </ligand>
</feature>
<reference evidence="16 17" key="1">
    <citation type="journal article" date="2017" name="Front. Microbiol.">
        <title>Genome of Ca. Pandoraea novymonadis, an Endosymbiotic Bacterium of the Trypanosomatid Novymonas esmeraldas.</title>
        <authorList>
            <person name="Kostygov A.Y."/>
            <person name="Butenko A."/>
            <person name="Nenarokova A."/>
            <person name="Tashyreva D."/>
            <person name="Flegontov P."/>
            <person name="Lukes J."/>
            <person name="Yurchenko V."/>
        </authorList>
    </citation>
    <scope>NUCLEOTIDE SEQUENCE [LARGE SCALE GENOMIC DNA]</scope>
    <source>
        <strain evidence="16 17">E262</strain>
    </source>
</reference>
<comment type="similarity">
    <text evidence="5">In the N-terminal section; belongs to the DHBP synthase family.</text>
</comment>
<evidence type="ECO:0000313" key="16">
    <source>
        <dbReference type="EMBL" id="PSB92141.1"/>
    </source>
</evidence>
<dbReference type="SUPFAM" id="SSF142695">
    <property type="entry name" value="RibA-like"/>
    <property type="match status" value="1"/>
</dbReference>
<evidence type="ECO:0000256" key="1">
    <source>
        <dbReference type="ARBA" id="ARBA00000141"/>
    </source>
</evidence>
<dbReference type="Gene3D" id="3.40.50.10990">
    <property type="entry name" value="GTP cyclohydrolase II"/>
    <property type="match status" value="1"/>
</dbReference>
<feature type="binding site" evidence="14">
    <location>
        <position position="146"/>
    </location>
    <ligand>
        <name>Mg(2+)</name>
        <dbReference type="ChEBI" id="CHEBI:18420"/>
        <label>2</label>
    </ligand>
</feature>
<comment type="catalytic activity">
    <reaction evidence="1 14">
        <text>D-ribulose 5-phosphate = (2S)-2-hydroxy-3-oxobutyl phosphate + formate + H(+)</text>
        <dbReference type="Rhea" id="RHEA:18457"/>
        <dbReference type="ChEBI" id="CHEBI:15378"/>
        <dbReference type="ChEBI" id="CHEBI:15740"/>
        <dbReference type="ChEBI" id="CHEBI:58121"/>
        <dbReference type="ChEBI" id="CHEBI:58830"/>
        <dbReference type="EC" id="4.1.99.12"/>
    </reaction>
</comment>
<dbReference type="EC" id="4.1.99.12" evidence="7 14"/>
<dbReference type="InterPro" id="IPR032677">
    <property type="entry name" value="GTP_cyclohydro_II"/>
</dbReference>
<dbReference type="EMBL" id="MUHY01000001">
    <property type="protein sequence ID" value="PSB92141.1"/>
    <property type="molecule type" value="Genomic_DNA"/>
</dbReference>
<dbReference type="RefSeq" id="WP_106182321.1">
    <property type="nucleotide sequence ID" value="NZ_MUHY01000001.1"/>
</dbReference>
<feature type="site" description="Essential for catalytic activity" evidence="14">
    <location>
        <position position="129"/>
    </location>
</feature>
<dbReference type="Gene3D" id="3.90.870.10">
    <property type="entry name" value="DHBP synthase"/>
    <property type="match status" value="1"/>
</dbReference>
<protein>
    <recommendedName>
        <fullName evidence="8 14">3,4-dihydroxy-2-butanone 4-phosphate synthase</fullName>
        <shortName evidence="14">DHBP synthase</shortName>
        <ecNumber evidence="7 14">4.1.99.12</ecNumber>
    </recommendedName>
</protein>
<comment type="function">
    <text evidence="3 14">Catalyzes the conversion of D-ribulose 5-phosphate to formate and 3,4-dihydroxy-2-butanone 4-phosphate.</text>
</comment>
<evidence type="ECO:0000256" key="9">
    <source>
        <dbReference type="ARBA" id="ARBA00022619"/>
    </source>
</evidence>
<evidence type="ECO:0000256" key="6">
    <source>
        <dbReference type="ARBA" id="ARBA00008976"/>
    </source>
</evidence>
<dbReference type="Proteomes" id="UP000242660">
    <property type="component" value="Unassembled WGS sequence"/>
</dbReference>
<feature type="binding site" evidence="14">
    <location>
        <position position="31"/>
    </location>
    <ligand>
        <name>Mg(2+)</name>
        <dbReference type="ChEBI" id="CHEBI:18420"/>
        <label>2</label>
    </ligand>
</feature>
<evidence type="ECO:0000256" key="11">
    <source>
        <dbReference type="ARBA" id="ARBA00022842"/>
    </source>
</evidence>
<comment type="similarity">
    <text evidence="14">Belongs to the DHBP synthase family.</text>
</comment>
<comment type="cofactor">
    <cofactor evidence="2">
        <name>Mn(2+)</name>
        <dbReference type="ChEBI" id="CHEBI:29035"/>
    </cofactor>
</comment>
<dbReference type="PANTHER" id="PTHR21327">
    <property type="entry name" value="GTP CYCLOHYDROLASE II-RELATED"/>
    <property type="match status" value="1"/>
</dbReference>
<evidence type="ECO:0000256" key="4">
    <source>
        <dbReference type="ARBA" id="ARBA00004904"/>
    </source>
</evidence>
<comment type="cofactor">
    <cofactor evidence="14">
        <name>Mg(2+)</name>
        <dbReference type="ChEBI" id="CHEBI:18420"/>
    </cofactor>
    <cofactor evidence="14">
        <name>Mn(2+)</name>
        <dbReference type="ChEBI" id="CHEBI:29035"/>
    </cofactor>
    <text evidence="14">Binds 2 divalent metal cations per subunit. Magnesium or manganese.</text>
</comment>
<comment type="pathway">
    <text evidence="4 14">Cofactor biosynthesis; riboflavin biosynthesis; 2-hydroxy-3-oxobutyl phosphate from D-ribulose 5-phosphate: step 1/1.</text>
</comment>
<evidence type="ECO:0000256" key="10">
    <source>
        <dbReference type="ARBA" id="ARBA00022723"/>
    </source>
</evidence>
<dbReference type="InterPro" id="IPR000422">
    <property type="entry name" value="DHBP_synthase_RibB"/>
</dbReference>
<dbReference type="InterPro" id="IPR036144">
    <property type="entry name" value="RibA-like_sf"/>
</dbReference>
<evidence type="ECO:0000256" key="12">
    <source>
        <dbReference type="ARBA" id="ARBA00023211"/>
    </source>
</evidence>
<evidence type="ECO:0000256" key="3">
    <source>
        <dbReference type="ARBA" id="ARBA00002284"/>
    </source>
</evidence>
<dbReference type="PIRSF" id="PIRSF001259">
    <property type="entry name" value="RibA"/>
    <property type="match status" value="1"/>
</dbReference>
<dbReference type="Pfam" id="PF00926">
    <property type="entry name" value="DHBP_synthase"/>
    <property type="match status" value="1"/>
</dbReference>
<evidence type="ECO:0000256" key="2">
    <source>
        <dbReference type="ARBA" id="ARBA00001936"/>
    </source>
</evidence>
<feature type="binding site" evidence="14">
    <location>
        <begin position="30"/>
        <end position="31"/>
    </location>
    <ligand>
        <name>D-ribulose 5-phosphate</name>
        <dbReference type="ChEBI" id="CHEBI:58121"/>
    </ligand>
</feature>
<feature type="site" description="Essential for catalytic activity" evidence="14">
    <location>
        <position position="167"/>
    </location>
</feature>
<proteinExistence type="inferred from homology"/>
<evidence type="ECO:0000256" key="13">
    <source>
        <dbReference type="ARBA" id="ARBA00023239"/>
    </source>
</evidence>
<evidence type="ECO:0000256" key="14">
    <source>
        <dbReference type="HAMAP-Rule" id="MF_00180"/>
    </source>
</evidence>
<comment type="subunit">
    <text evidence="14">Homodimer.</text>
</comment>
<dbReference type="HAMAP" id="MF_00180">
    <property type="entry name" value="RibB"/>
    <property type="match status" value="1"/>
</dbReference>
<feature type="domain" description="GTP cyclohydrolase II" evidence="15">
    <location>
        <begin position="212"/>
        <end position="370"/>
    </location>
</feature>
<dbReference type="SUPFAM" id="SSF55821">
    <property type="entry name" value="YrdC/RibB"/>
    <property type="match status" value="1"/>
</dbReference>
<feature type="binding site" evidence="14">
    <location>
        <begin position="143"/>
        <end position="147"/>
    </location>
    <ligand>
        <name>D-ribulose 5-phosphate</name>
        <dbReference type="ChEBI" id="CHEBI:58121"/>
    </ligand>
</feature>
<evidence type="ECO:0000256" key="8">
    <source>
        <dbReference type="ARBA" id="ARBA00018836"/>
    </source>
</evidence>
<feature type="binding site" evidence="14">
    <location>
        <position position="31"/>
    </location>
    <ligand>
        <name>Mg(2+)</name>
        <dbReference type="ChEBI" id="CHEBI:18420"/>
        <label>1</label>
    </ligand>
</feature>
<evidence type="ECO:0000259" key="15">
    <source>
        <dbReference type="Pfam" id="PF00925"/>
    </source>
</evidence>
<sequence>MLTTSLSTTEEILTELKAGRMVILVDEEDRENEGDLIIAAEFTTPESINFMAKFGRGLICLTLTEAQCKRLNLGLMTQHNGTRYGTAFTQSIEAAQGVTTGISANDRAHTVLTAIAKNARPEDIVQPGHVFPIIAQPGGVLARAGHTEAGCDLAGIAKLQPAAVICEVMNDDGTMARLPELLIFAQEHKIKIGTIIDLIDYRLRNESVIEMVATREIKTDHYGTFQAKLYLDKLGGREHMALIQGTLRSQKEILVGVHEAFSILDLLESNTKKESWTLSESMKEIARIGQGVIILLNCTDHANHLFSQFTTLNGCEPITTKSRTCRTGKLRTHGAGVQILRDLGVGKIRLIETPLKIHNIGEYGLEITGFHQKT</sequence>
<keyword evidence="10 14" id="KW-0479">Metal-binding</keyword>
<dbReference type="InterPro" id="IPR017945">
    <property type="entry name" value="DHBP_synth_RibB-like_a/b_dom"/>
</dbReference>
<accession>A0ABX5FER5</accession>
<gene>
    <name evidence="16" type="primary">ribBA</name>
    <name evidence="14" type="synonym">ribB</name>
    <name evidence="16" type="ORF">BZL35_00371</name>
</gene>
<keyword evidence="17" id="KW-1185">Reference proteome</keyword>
<keyword evidence="12 14" id="KW-0464">Manganese</keyword>